<evidence type="ECO:0000256" key="5">
    <source>
        <dbReference type="ARBA" id="ARBA00022763"/>
    </source>
</evidence>
<evidence type="ECO:0000256" key="10">
    <source>
        <dbReference type="ARBA" id="ARBA00068926"/>
    </source>
</evidence>
<evidence type="ECO:0000256" key="9">
    <source>
        <dbReference type="ARBA" id="ARBA00066187"/>
    </source>
</evidence>
<comment type="catalytic activity">
    <reaction evidence="1">
        <text>Hydrolysis of alkylated DNA, releasing 3-methyladenine, 3-methylguanine, 7-methylguanine and 7-methyladenine.</text>
        <dbReference type="EC" id="3.2.2.21"/>
    </reaction>
</comment>
<dbReference type="GO" id="GO:0003677">
    <property type="term" value="F:DNA binding"/>
    <property type="evidence" value="ECO:0007669"/>
    <property type="project" value="InterPro"/>
</dbReference>
<evidence type="ECO:0000313" key="15">
    <source>
        <dbReference type="RefSeq" id="XP_014476208.1"/>
    </source>
</evidence>
<dbReference type="Proteomes" id="UP000515204">
    <property type="component" value="Unplaced"/>
</dbReference>
<dbReference type="GeneID" id="106745271"/>
<sequence>MKKAKLFVTENKLMKRTTATTRIQQHTIEENFSDGRVKLMKIQMTPKVEPSEKLKLNLKSLQSQNSKNIHNAINFHITKSSKIFRSTQKEPKTKALMKKENEEENLNTKVSKRKPRVIVDLQLMKEELKQLEDPPITPWEKKLSSGRLQYEFFNISCKELAQQLLGKILVRYLENGTILKGRIVETEGYLGTIDKASQTYQNKVTPRNIPMYMPPGTIYVYMTYGMYHCFNISSDGLGCAVLVRAVDPLEGIEHMADQRKLSETRKASLKPHELCNGPSKLCMAYQLDRQHNKYSVCTWKSLWIEDDGALSDFRIIKSARIGIASSGPEWANKPLRYYIYGNKCVSKRDKKAEMDLS</sequence>
<dbReference type="RefSeq" id="XP_014476208.1">
    <property type="nucleotide sequence ID" value="XM_014620722.1"/>
</dbReference>
<dbReference type="GO" id="GO:0003905">
    <property type="term" value="F:alkylbase DNA N-glycosylase activity"/>
    <property type="evidence" value="ECO:0007669"/>
    <property type="project" value="UniProtKB-EC"/>
</dbReference>
<evidence type="ECO:0000256" key="2">
    <source>
        <dbReference type="ARBA" id="ARBA00002421"/>
    </source>
</evidence>
<keyword evidence="6" id="KW-0378">Hydrolase</keyword>
<dbReference type="GO" id="GO:0006284">
    <property type="term" value="P:base-excision repair"/>
    <property type="evidence" value="ECO:0007669"/>
    <property type="project" value="InterPro"/>
</dbReference>
<dbReference type="KEGG" id="dqu:106745271"/>
<dbReference type="CDD" id="cd00540">
    <property type="entry name" value="AAG"/>
    <property type="match status" value="1"/>
</dbReference>
<evidence type="ECO:0000256" key="8">
    <source>
        <dbReference type="ARBA" id="ARBA00033426"/>
    </source>
</evidence>
<dbReference type="Pfam" id="PF02245">
    <property type="entry name" value="Pur_DNA_glyco"/>
    <property type="match status" value="1"/>
</dbReference>
<dbReference type="OrthoDB" id="6353017at2759"/>
<comment type="subunit">
    <text evidence="9">Binds MBD1. Binds SSBP1.</text>
</comment>
<dbReference type="NCBIfam" id="TIGR00567">
    <property type="entry name" value="3mg"/>
    <property type="match status" value="1"/>
</dbReference>
<reference evidence="15" key="1">
    <citation type="submission" date="2025-08" db="UniProtKB">
        <authorList>
            <consortium name="RefSeq"/>
        </authorList>
    </citation>
    <scope>IDENTIFICATION</scope>
</reference>
<evidence type="ECO:0000256" key="13">
    <source>
        <dbReference type="ARBA" id="ARBA00082988"/>
    </source>
</evidence>
<dbReference type="AlphaFoldDB" id="A0A6P3XDD1"/>
<evidence type="ECO:0000313" key="14">
    <source>
        <dbReference type="Proteomes" id="UP000515204"/>
    </source>
</evidence>
<dbReference type="InterPro" id="IPR003180">
    <property type="entry name" value="MPG"/>
</dbReference>
<evidence type="ECO:0000256" key="7">
    <source>
        <dbReference type="ARBA" id="ARBA00023204"/>
    </source>
</evidence>
<evidence type="ECO:0000256" key="11">
    <source>
        <dbReference type="ARBA" id="ARBA00076879"/>
    </source>
</evidence>
<keyword evidence="7" id="KW-0234">DNA repair</keyword>
<protein>
    <recommendedName>
        <fullName evidence="10">DNA-3-methyladenine glycosylase</fullName>
        <ecNumber evidence="4">3.2.2.21</ecNumber>
    </recommendedName>
    <alternativeName>
        <fullName evidence="11">3-alkyladenine DNA glycosylase</fullName>
    </alternativeName>
    <alternativeName>
        <fullName evidence="8">3-methyladenine DNA glycosidase</fullName>
    </alternativeName>
    <alternativeName>
        <fullName evidence="13">ADPG</fullName>
    </alternativeName>
    <alternativeName>
        <fullName evidence="12">N-methylpurine-DNA glycosylase</fullName>
    </alternativeName>
</protein>
<evidence type="ECO:0000256" key="3">
    <source>
        <dbReference type="ARBA" id="ARBA00009232"/>
    </source>
</evidence>
<proteinExistence type="inferred from homology"/>
<keyword evidence="14" id="KW-1185">Reference proteome</keyword>
<dbReference type="InterPro" id="IPR036995">
    <property type="entry name" value="MPG_sf"/>
</dbReference>
<dbReference type="FunFam" id="3.10.300.10:FF:000001">
    <property type="entry name" value="Putative 3-methyladenine DNA glycosylase"/>
    <property type="match status" value="1"/>
</dbReference>
<name>A0A6P3XDD1_DINQU</name>
<evidence type="ECO:0000256" key="1">
    <source>
        <dbReference type="ARBA" id="ARBA00000086"/>
    </source>
</evidence>
<keyword evidence="5" id="KW-0227">DNA damage</keyword>
<dbReference type="HAMAP" id="MF_00527">
    <property type="entry name" value="3MGH"/>
    <property type="match status" value="1"/>
</dbReference>
<organism evidence="14 15">
    <name type="scientific">Dinoponera quadriceps</name>
    <name type="common">South American ant</name>
    <dbReference type="NCBI Taxonomy" id="609295"/>
    <lineage>
        <taxon>Eukaryota</taxon>
        <taxon>Metazoa</taxon>
        <taxon>Ecdysozoa</taxon>
        <taxon>Arthropoda</taxon>
        <taxon>Hexapoda</taxon>
        <taxon>Insecta</taxon>
        <taxon>Pterygota</taxon>
        <taxon>Neoptera</taxon>
        <taxon>Endopterygota</taxon>
        <taxon>Hymenoptera</taxon>
        <taxon>Apocrita</taxon>
        <taxon>Aculeata</taxon>
        <taxon>Formicoidea</taxon>
        <taxon>Formicidae</taxon>
        <taxon>Ponerinae</taxon>
        <taxon>Ponerini</taxon>
        <taxon>Dinoponera</taxon>
    </lineage>
</organism>
<evidence type="ECO:0000256" key="12">
    <source>
        <dbReference type="ARBA" id="ARBA00078171"/>
    </source>
</evidence>
<accession>A0A6P3XDD1</accession>
<evidence type="ECO:0000256" key="6">
    <source>
        <dbReference type="ARBA" id="ARBA00022801"/>
    </source>
</evidence>
<dbReference type="InterPro" id="IPR011034">
    <property type="entry name" value="Formyl_transferase-like_C_sf"/>
</dbReference>
<dbReference type="EC" id="3.2.2.21" evidence="4"/>
<dbReference type="PANTHER" id="PTHR10429">
    <property type="entry name" value="DNA-3-METHYLADENINE GLYCOSYLASE"/>
    <property type="match status" value="1"/>
</dbReference>
<gene>
    <name evidence="15" type="primary">LOC106745271</name>
</gene>
<comment type="similarity">
    <text evidence="3">Belongs to the DNA glycosylase MPG family.</text>
</comment>
<dbReference type="PANTHER" id="PTHR10429:SF0">
    <property type="entry name" value="DNA-3-METHYLADENINE GLYCOSYLASE"/>
    <property type="match status" value="1"/>
</dbReference>
<evidence type="ECO:0000256" key="4">
    <source>
        <dbReference type="ARBA" id="ARBA00012000"/>
    </source>
</evidence>
<dbReference type="Gene3D" id="3.10.300.10">
    <property type="entry name" value="Methylpurine-DNA glycosylase (MPG)"/>
    <property type="match status" value="1"/>
</dbReference>
<dbReference type="SUPFAM" id="SSF50486">
    <property type="entry name" value="FMT C-terminal domain-like"/>
    <property type="match status" value="1"/>
</dbReference>
<comment type="function">
    <text evidence="2">Hydrolysis of the deoxyribose N-glycosidic bond to excise 3-methyladenine, and 7-methylguanine from the damaged DNA polymer formed by alkylation lesions.</text>
</comment>